<dbReference type="Pfam" id="PF00069">
    <property type="entry name" value="Pkinase"/>
    <property type="match status" value="1"/>
</dbReference>
<dbReference type="OrthoDB" id="194358at2759"/>
<dbReference type="Proteomes" id="UP000271889">
    <property type="component" value="Unassembled WGS sequence"/>
</dbReference>
<evidence type="ECO:0000259" key="2">
    <source>
        <dbReference type="PROSITE" id="PS50011"/>
    </source>
</evidence>
<protein>
    <recommendedName>
        <fullName evidence="1">non-specific serine/threonine protein kinase</fullName>
        <ecNumber evidence="1">2.7.11.1</ecNumber>
    </recommendedName>
</protein>
<evidence type="ECO:0000313" key="3">
    <source>
        <dbReference type="EMBL" id="VDK48020.1"/>
    </source>
</evidence>
<dbReference type="GO" id="GO:0005524">
    <property type="term" value="F:ATP binding"/>
    <property type="evidence" value="ECO:0007669"/>
    <property type="project" value="InterPro"/>
</dbReference>
<dbReference type="InterPro" id="IPR000719">
    <property type="entry name" value="Prot_kinase_dom"/>
</dbReference>
<organism evidence="3 4">
    <name type="scientific">Cylicostephanus goldi</name>
    <name type="common">Nematode worm</name>
    <dbReference type="NCBI Taxonomy" id="71465"/>
    <lineage>
        <taxon>Eukaryota</taxon>
        <taxon>Metazoa</taxon>
        <taxon>Ecdysozoa</taxon>
        <taxon>Nematoda</taxon>
        <taxon>Chromadorea</taxon>
        <taxon>Rhabditida</taxon>
        <taxon>Rhabditina</taxon>
        <taxon>Rhabditomorpha</taxon>
        <taxon>Strongyloidea</taxon>
        <taxon>Strongylidae</taxon>
        <taxon>Cylicostephanus</taxon>
    </lineage>
</organism>
<keyword evidence="4" id="KW-1185">Reference proteome</keyword>
<dbReference type="AlphaFoldDB" id="A0A3P6QWW7"/>
<evidence type="ECO:0000313" key="4">
    <source>
        <dbReference type="Proteomes" id="UP000271889"/>
    </source>
</evidence>
<dbReference type="EMBL" id="UYRV01002064">
    <property type="protein sequence ID" value="VDK48020.1"/>
    <property type="molecule type" value="Genomic_DNA"/>
</dbReference>
<feature type="domain" description="Protein kinase" evidence="2">
    <location>
        <begin position="1"/>
        <end position="148"/>
    </location>
</feature>
<name>A0A3P6QWW7_CYLGO</name>
<dbReference type="PROSITE" id="PS50011">
    <property type="entry name" value="PROTEIN_KINASE_DOM"/>
    <property type="match status" value="1"/>
</dbReference>
<dbReference type="PANTHER" id="PTHR11909">
    <property type="entry name" value="CASEIN KINASE-RELATED"/>
    <property type="match status" value="1"/>
</dbReference>
<dbReference type="InterPro" id="IPR050235">
    <property type="entry name" value="CK1_Ser-Thr_kinase"/>
</dbReference>
<dbReference type="SUPFAM" id="SSF56112">
    <property type="entry name" value="Protein kinase-like (PK-like)"/>
    <property type="match status" value="1"/>
</dbReference>
<dbReference type="EC" id="2.7.11.1" evidence="1"/>
<dbReference type="InterPro" id="IPR008271">
    <property type="entry name" value="Ser/Thr_kinase_AS"/>
</dbReference>
<dbReference type="InterPro" id="IPR011009">
    <property type="entry name" value="Kinase-like_dom_sf"/>
</dbReference>
<sequence length="148" mass="16731">MNVRSLRVSPTPLATLHHELKSVRSKSLDYIKESIVKGEFAPYTAIQISRQTHSALKNLHELGYIHRDVKPDNFVIGKNIIFVMDFGMSTKFEKTTANLPNRTRAKGNREIYHALLSIRAEGVETGSHAINSLEHPNMLLGQLIKEEL</sequence>
<accession>A0A3P6QWW7</accession>
<proteinExistence type="predicted"/>
<evidence type="ECO:0000256" key="1">
    <source>
        <dbReference type="ARBA" id="ARBA00012513"/>
    </source>
</evidence>
<gene>
    <name evidence="3" type="ORF">CGOC_LOCUS1176</name>
</gene>
<dbReference type="Gene3D" id="1.10.510.10">
    <property type="entry name" value="Transferase(Phosphotransferase) domain 1"/>
    <property type="match status" value="1"/>
</dbReference>
<dbReference type="GO" id="GO:0004674">
    <property type="term" value="F:protein serine/threonine kinase activity"/>
    <property type="evidence" value="ECO:0007669"/>
    <property type="project" value="UniProtKB-EC"/>
</dbReference>
<dbReference type="PROSITE" id="PS00108">
    <property type="entry name" value="PROTEIN_KINASE_ST"/>
    <property type="match status" value="1"/>
</dbReference>
<reference evidence="3 4" key="1">
    <citation type="submission" date="2018-11" db="EMBL/GenBank/DDBJ databases">
        <authorList>
            <consortium name="Pathogen Informatics"/>
        </authorList>
    </citation>
    <scope>NUCLEOTIDE SEQUENCE [LARGE SCALE GENOMIC DNA]</scope>
</reference>